<accession>A0A2H0UI21</accession>
<evidence type="ECO:0000313" key="1">
    <source>
        <dbReference type="EMBL" id="PIR86042.1"/>
    </source>
</evidence>
<gene>
    <name evidence="1" type="ORF">COU14_00930</name>
</gene>
<name>A0A2H0UI21_9BACT</name>
<dbReference type="Proteomes" id="UP000229612">
    <property type="component" value="Unassembled WGS sequence"/>
</dbReference>
<comment type="caution">
    <text evidence="1">The sequence shown here is derived from an EMBL/GenBank/DDBJ whole genome shotgun (WGS) entry which is preliminary data.</text>
</comment>
<reference evidence="2" key="1">
    <citation type="submission" date="2017-09" db="EMBL/GenBank/DDBJ databases">
        <title>Depth-based differentiation of microbial function through sediment-hosted aquifers and enrichment of novel symbionts in the deep terrestrial subsurface.</title>
        <authorList>
            <person name="Probst A.J."/>
            <person name="Ladd B."/>
            <person name="Jarett J.K."/>
            <person name="Geller-Mcgrath D.E."/>
            <person name="Sieber C.M.K."/>
            <person name="Emerson J.B."/>
            <person name="Anantharaman K."/>
            <person name="Thomas B.C."/>
            <person name="Malmstrom R."/>
            <person name="Stieglmeier M."/>
            <person name="Klingl A."/>
            <person name="Woyke T."/>
            <person name="Ryan C.M."/>
            <person name="Banfield J.F."/>
        </authorList>
    </citation>
    <scope>NUCLEOTIDE SEQUENCE [LARGE SCALE GENOMIC DNA]</scope>
</reference>
<organism evidence="1 2">
    <name type="scientific">Candidatus Kaiserbacteria bacterium CG10_big_fil_rev_8_21_14_0_10_44_10</name>
    <dbReference type="NCBI Taxonomy" id="1974606"/>
    <lineage>
        <taxon>Bacteria</taxon>
        <taxon>Candidatus Kaiseribacteriota</taxon>
    </lineage>
</organism>
<sequence length="253" mass="27929">MSTKLFLGVMVVVLAIAGYVVYSNTMNDDVPMESDGISFMCTDESYFVAEFSPDFSQVDILVDGVIVRTAVRAANSDLYIYEVGDYTYTFAGEEVTVRNSRTDTTTSCNQPFDANTAPYNFGDMGEGGGEEPDLIIEATKNIKGQWRSVDDEKFTRDFMSDGTVTDSYEGSDDTVGTWLVFTINSKVAAPFPLEKNTAYLKITTDIGASEVMYYKLSKVTPEELELIYMDRGGALRFTRLDSGTSTETAVEVE</sequence>
<dbReference type="EMBL" id="PFBG01000012">
    <property type="protein sequence ID" value="PIR86042.1"/>
    <property type="molecule type" value="Genomic_DNA"/>
</dbReference>
<dbReference type="AlphaFoldDB" id="A0A2H0UI21"/>
<proteinExistence type="predicted"/>
<evidence type="ECO:0000313" key="2">
    <source>
        <dbReference type="Proteomes" id="UP000229612"/>
    </source>
</evidence>
<protein>
    <submittedName>
        <fullName evidence="1">Uncharacterized protein</fullName>
    </submittedName>
</protein>